<dbReference type="EMBL" id="QRKA01000010">
    <property type="protein sequence ID" value="RHH79518.1"/>
    <property type="molecule type" value="Genomic_DNA"/>
</dbReference>
<protein>
    <submittedName>
        <fullName evidence="1">Type VI secretion system needle protein Hcp</fullName>
    </submittedName>
</protein>
<dbReference type="Pfam" id="PF17642">
    <property type="entry name" value="TssD"/>
    <property type="match status" value="1"/>
</dbReference>
<proteinExistence type="predicted"/>
<dbReference type="RefSeq" id="WP_118292350.1">
    <property type="nucleotide sequence ID" value="NZ_QRKA01000010.1"/>
</dbReference>
<organism evidence="1 2">
    <name type="scientific">Phocaeicola vulgatus</name>
    <name type="common">Bacteroides vulgatus</name>
    <dbReference type="NCBI Taxonomy" id="821"/>
    <lineage>
        <taxon>Bacteria</taxon>
        <taxon>Pseudomonadati</taxon>
        <taxon>Bacteroidota</taxon>
        <taxon>Bacteroidia</taxon>
        <taxon>Bacteroidales</taxon>
        <taxon>Bacteroidaceae</taxon>
        <taxon>Phocaeicola</taxon>
    </lineage>
</organism>
<dbReference type="GO" id="GO:0033104">
    <property type="term" value="C:type VI protein secretion system complex"/>
    <property type="evidence" value="ECO:0007669"/>
    <property type="project" value="InterPro"/>
</dbReference>
<dbReference type="AlphaFoldDB" id="A0A414Y042"/>
<sequence length="129" mass="14736">MFSATLKFKGREYDVRYVDYLIKRDIDAKGRPSSHLYGGLIRLIVESSEDTTILESMVTQFIPHAGTIELKKGDEEATMKVLNWEQGYIIKFKEIASVEGKKGMVIDFTISARIIKVGDTVFEQNWPDK</sequence>
<name>A0A414Y042_PHOVU</name>
<evidence type="ECO:0000313" key="1">
    <source>
        <dbReference type="EMBL" id="RHH79518.1"/>
    </source>
</evidence>
<dbReference type="InterPro" id="IPR041408">
    <property type="entry name" value="Hcp_Tssd"/>
</dbReference>
<reference evidence="1 2" key="1">
    <citation type="submission" date="2018-08" db="EMBL/GenBank/DDBJ databases">
        <title>A genome reference for cultivated species of the human gut microbiota.</title>
        <authorList>
            <person name="Zou Y."/>
            <person name="Xue W."/>
            <person name="Luo G."/>
        </authorList>
    </citation>
    <scope>NUCLEOTIDE SEQUENCE [LARGE SCALE GENOMIC DNA]</scope>
    <source>
        <strain evidence="1 2">AM16-6</strain>
    </source>
</reference>
<gene>
    <name evidence="1" type="ORF">DW193_08145</name>
</gene>
<dbReference type="Proteomes" id="UP000283713">
    <property type="component" value="Unassembled WGS sequence"/>
</dbReference>
<evidence type="ECO:0000313" key="2">
    <source>
        <dbReference type="Proteomes" id="UP000283713"/>
    </source>
</evidence>
<comment type="caution">
    <text evidence="1">The sequence shown here is derived from an EMBL/GenBank/DDBJ whole genome shotgun (WGS) entry which is preliminary data.</text>
</comment>
<accession>A0A414Y042</accession>